<evidence type="ECO:0000256" key="4">
    <source>
        <dbReference type="ARBA" id="ARBA00022692"/>
    </source>
</evidence>
<name>A0ABT6F934_9BACT</name>
<dbReference type="EC" id="2.5.1.145" evidence="7"/>
<keyword evidence="4 7" id="KW-0812">Transmembrane</keyword>
<evidence type="ECO:0000256" key="6">
    <source>
        <dbReference type="ARBA" id="ARBA00023136"/>
    </source>
</evidence>
<accession>A0ABT6F934</accession>
<gene>
    <name evidence="7 8" type="primary">lgt</name>
    <name evidence="8" type="ORF">PZE19_09900</name>
</gene>
<comment type="pathway">
    <text evidence="7">Protein modification; lipoprotein biosynthesis (diacylglyceryl transfer).</text>
</comment>
<dbReference type="RefSeq" id="WP_277860448.1">
    <property type="nucleotide sequence ID" value="NZ_JARRAG010000002.1"/>
</dbReference>
<evidence type="ECO:0000256" key="7">
    <source>
        <dbReference type="HAMAP-Rule" id="MF_01147"/>
    </source>
</evidence>
<keyword evidence="3 7" id="KW-0808">Transferase</keyword>
<dbReference type="HAMAP" id="MF_01147">
    <property type="entry name" value="Lgt"/>
    <property type="match status" value="1"/>
</dbReference>
<sequence>MQPILFEALGFKVHAYGLMMALACASALGISVWRARREGMDADAVYELATWLFLGGVVGARALFVIVYPGSIHSVLDVFKAWEGGGVFYGCILGGLGGTLLYYRRRPFPFLKMADVVAPALAVGAFFGRIGCHLNGCCHGAVTRAAWGVRFPYGSHAWAEHVDHGLIPPDAPWSLPVHPTQLIASLGGLVLLVVLTAYFPYRRRPGQVMALLMIAYPITRWPVEVLRADDPGVFAGVTVSMLISLGLLAGGVALWMRLRGDEERIERLVLEGRPAAA</sequence>
<feature type="binding site" evidence="7">
    <location>
        <position position="129"/>
    </location>
    <ligand>
        <name>a 1,2-diacyl-sn-glycero-3-phospho-(1'-sn-glycerol)</name>
        <dbReference type="ChEBI" id="CHEBI:64716"/>
    </ligand>
</feature>
<comment type="caution">
    <text evidence="8">The sequence shown here is derived from an EMBL/GenBank/DDBJ whole genome shotgun (WGS) entry which is preliminary data.</text>
</comment>
<keyword evidence="2 7" id="KW-1003">Cell membrane</keyword>
<comment type="function">
    <text evidence="7">Catalyzes the transfer of the diacylglyceryl group from phosphatidylglycerol to the sulfhydryl group of the N-terminal cysteine of a prolipoprotein, the first step in the formation of mature lipoproteins.</text>
</comment>
<feature type="transmembrane region" description="Helical" evidence="7">
    <location>
        <begin position="45"/>
        <end position="66"/>
    </location>
</feature>
<feature type="transmembrane region" description="Helical" evidence="7">
    <location>
        <begin position="86"/>
        <end position="103"/>
    </location>
</feature>
<comment type="similarity">
    <text evidence="1 7">Belongs to the Lgt family.</text>
</comment>
<evidence type="ECO:0000313" key="9">
    <source>
        <dbReference type="Proteomes" id="UP001216907"/>
    </source>
</evidence>
<dbReference type="NCBIfam" id="TIGR00544">
    <property type="entry name" value="lgt"/>
    <property type="match status" value="1"/>
</dbReference>
<proteinExistence type="inferred from homology"/>
<comment type="catalytic activity">
    <reaction evidence="7">
        <text>L-cysteinyl-[prolipoprotein] + a 1,2-diacyl-sn-glycero-3-phospho-(1'-sn-glycerol) = an S-1,2-diacyl-sn-glyceryl-L-cysteinyl-[prolipoprotein] + sn-glycerol 1-phosphate + H(+)</text>
        <dbReference type="Rhea" id="RHEA:56712"/>
        <dbReference type="Rhea" id="RHEA-COMP:14679"/>
        <dbReference type="Rhea" id="RHEA-COMP:14680"/>
        <dbReference type="ChEBI" id="CHEBI:15378"/>
        <dbReference type="ChEBI" id="CHEBI:29950"/>
        <dbReference type="ChEBI" id="CHEBI:57685"/>
        <dbReference type="ChEBI" id="CHEBI:64716"/>
        <dbReference type="ChEBI" id="CHEBI:140658"/>
        <dbReference type="EC" id="2.5.1.145"/>
    </reaction>
</comment>
<feature type="transmembrane region" description="Helical" evidence="7">
    <location>
        <begin position="182"/>
        <end position="201"/>
    </location>
</feature>
<evidence type="ECO:0000256" key="1">
    <source>
        <dbReference type="ARBA" id="ARBA00007150"/>
    </source>
</evidence>
<keyword evidence="9" id="KW-1185">Reference proteome</keyword>
<reference evidence="8 9" key="1">
    <citation type="submission" date="2023-03" db="EMBL/GenBank/DDBJ databases">
        <title>Paludisphaera mucosa sp. nov. a novel planctomycete from northern fen.</title>
        <authorList>
            <person name="Ivanova A."/>
        </authorList>
    </citation>
    <scope>NUCLEOTIDE SEQUENCE [LARGE SCALE GENOMIC DNA]</scope>
    <source>
        <strain evidence="8 9">Pla2</strain>
    </source>
</reference>
<protein>
    <recommendedName>
        <fullName evidence="7">Phosphatidylglycerol--prolipoprotein diacylglyceryl transferase</fullName>
        <ecNumber evidence="7">2.5.1.145</ecNumber>
    </recommendedName>
</protein>
<dbReference type="GO" id="GO:0008961">
    <property type="term" value="F:phosphatidylglycerol-prolipoprotein diacylglyceryl transferase activity"/>
    <property type="evidence" value="ECO:0007669"/>
    <property type="project" value="UniProtKB-EC"/>
</dbReference>
<evidence type="ECO:0000256" key="3">
    <source>
        <dbReference type="ARBA" id="ARBA00022679"/>
    </source>
</evidence>
<organism evidence="8 9">
    <name type="scientific">Paludisphaera mucosa</name>
    <dbReference type="NCBI Taxonomy" id="3030827"/>
    <lineage>
        <taxon>Bacteria</taxon>
        <taxon>Pseudomonadati</taxon>
        <taxon>Planctomycetota</taxon>
        <taxon>Planctomycetia</taxon>
        <taxon>Isosphaerales</taxon>
        <taxon>Isosphaeraceae</taxon>
        <taxon>Paludisphaera</taxon>
    </lineage>
</organism>
<evidence type="ECO:0000256" key="2">
    <source>
        <dbReference type="ARBA" id="ARBA00022475"/>
    </source>
</evidence>
<evidence type="ECO:0000256" key="5">
    <source>
        <dbReference type="ARBA" id="ARBA00022989"/>
    </source>
</evidence>
<comment type="subcellular location">
    <subcellularLocation>
        <location evidence="7">Cell membrane</location>
        <topology evidence="7">Multi-pass membrane protein</topology>
    </subcellularLocation>
</comment>
<keyword evidence="6 7" id="KW-0472">Membrane</keyword>
<dbReference type="Pfam" id="PF01790">
    <property type="entry name" value="LGT"/>
    <property type="match status" value="1"/>
</dbReference>
<feature type="transmembrane region" description="Helical" evidence="7">
    <location>
        <begin position="13"/>
        <end position="33"/>
    </location>
</feature>
<dbReference type="Proteomes" id="UP001216907">
    <property type="component" value="Unassembled WGS sequence"/>
</dbReference>
<dbReference type="InterPro" id="IPR001640">
    <property type="entry name" value="Lgt"/>
</dbReference>
<keyword evidence="5 7" id="KW-1133">Transmembrane helix</keyword>
<evidence type="ECO:0000313" key="8">
    <source>
        <dbReference type="EMBL" id="MDG3004086.1"/>
    </source>
</evidence>
<dbReference type="PANTHER" id="PTHR30589">
    <property type="entry name" value="PROLIPOPROTEIN DIACYLGLYCERYL TRANSFERASE"/>
    <property type="match status" value="1"/>
</dbReference>
<dbReference type="PANTHER" id="PTHR30589:SF0">
    <property type="entry name" value="PHOSPHATIDYLGLYCEROL--PROLIPOPROTEIN DIACYLGLYCERYL TRANSFERASE"/>
    <property type="match status" value="1"/>
</dbReference>
<feature type="transmembrane region" description="Helical" evidence="7">
    <location>
        <begin position="233"/>
        <end position="255"/>
    </location>
</feature>
<dbReference type="EMBL" id="JARRAG010000002">
    <property type="protein sequence ID" value="MDG3004086.1"/>
    <property type="molecule type" value="Genomic_DNA"/>
</dbReference>